<dbReference type="VEuPathDB" id="VectorBase:ADIR014777"/>
<dbReference type="AlphaFoldDB" id="A0A182NY72"/>
<name>A0A182NY72_9DIPT</name>
<accession>A0A182NY72</accession>
<evidence type="ECO:0000313" key="3">
    <source>
        <dbReference type="Proteomes" id="UP000075884"/>
    </source>
</evidence>
<feature type="region of interest" description="Disordered" evidence="1">
    <location>
        <begin position="1"/>
        <end position="31"/>
    </location>
</feature>
<reference evidence="3" key="1">
    <citation type="submission" date="2013-03" db="EMBL/GenBank/DDBJ databases">
        <title>The Genome Sequence of Anopheles dirus WRAIR2.</title>
        <authorList>
            <consortium name="The Broad Institute Genomics Platform"/>
            <person name="Neafsey D.E."/>
            <person name="Walton C."/>
            <person name="Walker B."/>
            <person name="Young S.K."/>
            <person name="Zeng Q."/>
            <person name="Gargeya S."/>
            <person name="Fitzgerald M."/>
            <person name="Haas B."/>
            <person name="Abouelleil A."/>
            <person name="Allen A.W."/>
            <person name="Alvarado L."/>
            <person name="Arachchi H.M."/>
            <person name="Berlin A.M."/>
            <person name="Chapman S.B."/>
            <person name="Gainer-Dewar J."/>
            <person name="Goldberg J."/>
            <person name="Griggs A."/>
            <person name="Gujja S."/>
            <person name="Hansen M."/>
            <person name="Howarth C."/>
            <person name="Imamovic A."/>
            <person name="Ireland A."/>
            <person name="Larimer J."/>
            <person name="McCowan C."/>
            <person name="Murphy C."/>
            <person name="Pearson M."/>
            <person name="Poon T.W."/>
            <person name="Priest M."/>
            <person name="Roberts A."/>
            <person name="Saif S."/>
            <person name="Shea T."/>
            <person name="Sisk P."/>
            <person name="Sykes S."/>
            <person name="Wortman J."/>
            <person name="Nusbaum C."/>
            <person name="Birren B."/>
        </authorList>
    </citation>
    <scope>NUCLEOTIDE SEQUENCE [LARGE SCALE GENOMIC DNA]</scope>
    <source>
        <strain evidence="3">WRAIR2</strain>
    </source>
</reference>
<evidence type="ECO:0000256" key="1">
    <source>
        <dbReference type="SAM" id="MobiDB-lite"/>
    </source>
</evidence>
<dbReference type="EnsemblMetazoa" id="ADIR014777-RA">
    <property type="protein sequence ID" value="ADIR014777-PA"/>
    <property type="gene ID" value="ADIR014777"/>
</dbReference>
<dbReference type="Proteomes" id="UP000075884">
    <property type="component" value="Unassembled WGS sequence"/>
</dbReference>
<organism evidence="2 3">
    <name type="scientific">Anopheles dirus</name>
    <dbReference type="NCBI Taxonomy" id="7168"/>
    <lineage>
        <taxon>Eukaryota</taxon>
        <taxon>Metazoa</taxon>
        <taxon>Ecdysozoa</taxon>
        <taxon>Arthropoda</taxon>
        <taxon>Hexapoda</taxon>
        <taxon>Insecta</taxon>
        <taxon>Pterygota</taxon>
        <taxon>Neoptera</taxon>
        <taxon>Endopterygota</taxon>
        <taxon>Diptera</taxon>
        <taxon>Nematocera</taxon>
        <taxon>Culicoidea</taxon>
        <taxon>Culicidae</taxon>
        <taxon>Anophelinae</taxon>
        <taxon>Anopheles</taxon>
    </lineage>
</organism>
<sequence length="31" mass="3524">MKAHRASQNIRQPTNNEKLAITNSFPILDNT</sequence>
<protein>
    <submittedName>
        <fullName evidence="2">Uncharacterized protein</fullName>
    </submittedName>
</protein>
<evidence type="ECO:0000313" key="2">
    <source>
        <dbReference type="EnsemblMetazoa" id="ADIR014777-PA"/>
    </source>
</evidence>
<proteinExistence type="predicted"/>
<keyword evidence="3" id="KW-1185">Reference proteome</keyword>
<reference evidence="2" key="2">
    <citation type="submission" date="2020-05" db="UniProtKB">
        <authorList>
            <consortium name="EnsemblMetazoa"/>
        </authorList>
    </citation>
    <scope>IDENTIFICATION</scope>
    <source>
        <strain evidence="2">WRAIR2</strain>
    </source>
</reference>